<keyword evidence="3 8" id="KW-0436">Ligase</keyword>
<proteinExistence type="inferred from homology"/>
<gene>
    <name evidence="8" type="primary">fhs</name>
    <name evidence="9" type="ORF">Ami103574_05865</name>
</gene>
<feature type="binding site" evidence="8">
    <location>
        <begin position="67"/>
        <end position="74"/>
    </location>
    <ligand>
        <name>ATP</name>
        <dbReference type="ChEBI" id="CHEBI:30616"/>
    </ligand>
</feature>
<dbReference type="InterPro" id="IPR000559">
    <property type="entry name" value="Formate_THF_ligase"/>
</dbReference>
<name>A0A858BUY0_9FIRM</name>
<dbReference type="GO" id="GO:0005524">
    <property type="term" value="F:ATP binding"/>
    <property type="evidence" value="ECO:0007669"/>
    <property type="project" value="UniProtKB-UniRule"/>
</dbReference>
<dbReference type="NCBIfam" id="NF010030">
    <property type="entry name" value="PRK13505.1"/>
    <property type="match status" value="1"/>
</dbReference>
<dbReference type="FunFam" id="3.30.1510.10:FF:000001">
    <property type="entry name" value="Formate--tetrahydrofolate ligase"/>
    <property type="match status" value="1"/>
</dbReference>
<reference evidence="9 10" key="1">
    <citation type="submission" date="2020-02" db="EMBL/GenBank/DDBJ databases">
        <authorList>
            <person name="Kim Y.B."/>
            <person name="Roh S.W."/>
        </authorList>
    </citation>
    <scope>NUCLEOTIDE SEQUENCE [LARGE SCALE GENOMIC DNA]</scope>
    <source>
        <strain evidence="9 10">DSM 103574</strain>
    </source>
</reference>
<evidence type="ECO:0000256" key="2">
    <source>
        <dbReference type="ARBA" id="ARBA00022563"/>
    </source>
</evidence>
<dbReference type="GO" id="GO:0004329">
    <property type="term" value="F:formate-tetrahydrofolate ligase activity"/>
    <property type="evidence" value="ECO:0007669"/>
    <property type="project" value="UniProtKB-UniRule"/>
</dbReference>
<dbReference type="KEGG" id="abut:Ami103574_05865"/>
<dbReference type="GO" id="GO:0035999">
    <property type="term" value="P:tetrahydrofolate interconversion"/>
    <property type="evidence" value="ECO:0007669"/>
    <property type="project" value="UniProtKB-UniRule"/>
</dbReference>
<dbReference type="EC" id="6.3.4.3" evidence="8"/>
<sequence>MEFKSDIQIAQETPLHHIGEVAKEAGVAEKYLELYGNYKAKVDYNLLEEMKDVANGKLILVTAISPTPAGEGKTTTTVGLADGLKQIDKKVVVALREPSLGPVFGVKGGAAGGGYAQVIPMEDINLHFTGDMHAIGAANNLLAAMLDNHIQQGNELNIDARKITWKRCMDMNDRQLRFVVDGLGGKPNGSPREDGFDITVASEIMAILCMSKDMVDLKERIKRIIVGYTYEDKPVTAGDLKAHGALAALLKDALKPNLVQTLEHNPAFIHGGPFANIAHGCNSIMATRMALKLADYVVTEAGFGADLGAEKFLDIKCRAAGIQPSAVVVVATVRALKHHGGVAKADLNKENLEALEKGLPNLLQHVENITQVFKLPAVVAINAFPTDTAAELALVEEKCKALGVKVALSQVWAKGGEGGKVLAEEVVKLCQQPNQFAYSYELDMTIEEKLNAIATKIYRAEGVAFTAAARKQLDQLEKLGFGNIPICVAKTQYSFSDDGKLLGAPRGFVLTVRNLKVSAGAGFIVALTGDIMTMPGLPKVPAAEKIDVDNTGKISGLF</sequence>
<keyword evidence="2 8" id="KW-0554">One-carbon metabolism</keyword>
<evidence type="ECO:0000256" key="6">
    <source>
        <dbReference type="ARBA" id="ARBA00049033"/>
    </source>
</evidence>
<dbReference type="HAMAP" id="MF_01543">
    <property type="entry name" value="FTHFS"/>
    <property type="match status" value="1"/>
</dbReference>
<evidence type="ECO:0000256" key="3">
    <source>
        <dbReference type="ARBA" id="ARBA00022598"/>
    </source>
</evidence>
<evidence type="ECO:0000256" key="4">
    <source>
        <dbReference type="ARBA" id="ARBA00022741"/>
    </source>
</evidence>
<evidence type="ECO:0000256" key="1">
    <source>
        <dbReference type="ARBA" id="ARBA00004777"/>
    </source>
</evidence>
<dbReference type="AlphaFoldDB" id="A0A858BUY0"/>
<dbReference type="InterPro" id="IPR027417">
    <property type="entry name" value="P-loop_NTPase"/>
</dbReference>
<dbReference type="RefSeq" id="WP_163065738.1">
    <property type="nucleotide sequence ID" value="NZ_CP048649.1"/>
</dbReference>
<dbReference type="InterPro" id="IPR020628">
    <property type="entry name" value="Formate_THF_ligase_CS"/>
</dbReference>
<dbReference type="Gene3D" id="3.40.50.300">
    <property type="entry name" value="P-loop containing nucleotide triphosphate hydrolases"/>
    <property type="match status" value="1"/>
</dbReference>
<dbReference type="FunFam" id="3.10.410.10:FF:000001">
    <property type="entry name" value="Putative formate--tetrahydrofolate ligase"/>
    <property type="match status" value="1"/>
</dbReference>
<dbReference type="SUPFAM" id="SSF52540">
    <property type="entry name" value="P-loop containing nucleoside triphosphate hydrolases"/>
    <property type="match status" value="1"/>
</dbReference>
<comment type="pathway">
    <text evidence="1 8">One-carbon metabolism; tetrahydrofolate interconversion.</text>
</comment>
<comment type="similarity">
    <text evidence="7 8">Belongs to the formate--tetrahydrofolate ligase family.</text>
</comment>
<dbReference type="CDD" id="cd00477">
    <property type="entry name" value="FTHFS"/>
    <property type="match status" value="1"/>
</dbReference>
<evidence type="ECO:0000256" key="5">
    <source>
        <dbReference type="ARBA" id="ARBA00022840"/>
    </source>
</evidence>
<keyword evidence="4 8" id="KW-0547">Nucleotide-binding</keyword>
<dbReference type="Proteomes" id="UP000466848">
    <property type="component" value="Chromosome"/>
</dbReference>
<dbReference type="UniPathway" id="UPA00193"/>
<protein>
    <recommendedName>
        <fullName evidence="8">Formate--tetrahydrofolate ligase</fullName>
        <ecNumber evidence="8">6.3.4.3</ecNumber>
    </recommendedName>
    <alternativeName>
        <fullName evidence="8">Formyltetrahydrofolate synthetase</fullName>
        <shortName evidence="8">FHS</shortName>
        <shortName evidence="8">FTHFS</shortName>
    </alternativeName>
</protein>
<dbReference type="PROSITE" id="PS00721">
    <property type="entry name" value="FTHFS_1"/>
    <property type="match status" value="1"/>
</dbReference>
<dbReference type="Gene3D" id="3.30.1510.10">
    <property type="entry name" value="Domain 2, N(10)-formyltetrahydrofolate synthetase"/>
    <property type="match status" value="1"/>
</dbReference>
<dbReference type="PROSITE" id="PS00722">
    <property type="entry name" value="FTHFS_2"/>
    <property type="match status" value="1"/>
</dbReference>
<keyword evidence="5 8" id="KW-0067">ATP-binding</keyword>
<dbReference type="Gene3D" id="3.10.410.10">
    <property type="entry name" value="Formyltetrahydrofolate synthetase, domain 3"/>
    <property type="match status" value="1"/>
</dbReference>
<keyword evidence="10" id="KW-1185">Reference proteome</keyword>
<dbReference type="EMBL" id="CP048649">
    <property type="protein sequence ID" value="QIB68875.1"/>
    <property type="molecule type" value="Genomic_DNA"/>
</dbReference>
<evidence type="ECO:0000256" key="7">
    <source>
        <dbReference type="ARBA" id="ARBA00061363"/>
    </source>
</evidence>
<evidence type="ECO:0000313" key="9">
    <source>
        <dbReference type="EMBL" id="QIB68875.1"/>
    </source>
</evidence>
<dbReference type="Pfam" id="PF01268">
    <property type="entry name" value="FTHFS"/>
    <property type="match status" value="1"/>
</dbReference>
<organism evidence="9 10">
    <name type="scientific">Aminipila butyrica</name>
    <dbReference type="NCBI Taxonomy" id="433296"/>
    <lineage>
        <taxon>Bacteria</taxon>
        <taxon>Bacillati</taxon>
        <taxon>Bacillota</taxon>
        <taxon>Clostridia</taxon>
        <taxon>Peptostreptococcales</taxon>
        <taxon>Anaerovoracaceae</taxon>
        <taxon>Aminipila</taxon>
    </lineage>
</organism>
<evidence type="ECO:0000256" key="8">
    <source>
        <dbReference type="HAMAP-Rule" id="MF_01543"/>
    </source>
</evidence>
<accession>A0A858BUY0</accession>
<evidence type="ECO:0000313" key="10">
    <source>
        <dbReference type="Proteomes" id="UP000466848"/>
    </source>
</evidence>
<comment type="catalytic activity">
    <reaction evidence="6 8">
        <text>(6S)-5,6,7,8-tetrahydrofolate + formate + ATP = (6R)-10-formyltetrahydrofolate + ADP + phosphate</text>
        <dbReference type="Rhea" id="RHEA:20221"/>
        <dbReference type="ChEBI" id="CHEBI:15740"/>
        <dbReference type="ChEBI" id="CHEBI:30616"/>
        <dbReference type="ChEBI" id="CHEBI:43474"/>
        <dbReference type="ChEBI" id="CHEBI:57453"/>
        <dbReference type="ChEBI" id="CHEBI:195366"/>
        <dbReference type="ChEBI" id="CHEBI:456216"/>
        <dbReference type="EC" id="6.3.4.3"/>
    </reaction>
</comment>